<evidence type="ECO:0000313" key="3">
    <source>
        <dbReference type="EMBL" id="KAL1634688.1"/>
    </source>
</evidence>
<protein>
    <recommendedName>
        <fullName evidence="2">DUF7924 domain-containing protein</fullName>
    </recommendedName>
</protein>
<evidence type="ECO:0000313" key="4">
    <source>
        <dbReference type="Proteomes" id="UP001521116"/>
    </source>
</evidence>
<dbReference type="Pfam" id="PF25545">
    <property type="entry name" value="DUF7924"/>
    <property type="match status" value="1"/>
</dbReference>
<comment type="caution">
    <text evidence="3">The sequence shown here is derived from an EMBL/GenBank/DDBJ whole genome shotgun (WGS) entry which is preliminary data.</text>
</comment>
<name>A0ABR3T552_9PEZI</name>
<gene>
    <name evidence="3" type="ORF">SLS56_002090</name>
</gene>
<feature type="compositionally biased region" description="Basic and acidic residues" evidence="1">
    <location>
        <begin position="325"/>
        <end position="355"/>
    </location>
</feature>
<evidence type="ECO:0000256" key="1">
    <source>
        <dbReference type="SAM" id="MobiDB-lite"/>
    </source>
</evidence>
<dbReference type="EMBL" id="JAJVDC020000014">
    <property type="protein sequence ID" value="KAL1634688.1"/>
    <property type="molecule type" value="Genomic_DNA"/>
</dbReference>
<keyword evidence="4" id="KW-1185">Reference proteome</keyword>
<feature type="domain" description="DUF7924" evidence="2">
    <location>
        <begin position="130"/>
        <end position="228"/>
    </location>
</feature>
<evidence type="ECO:0000259" key="2">
    <source>
        <dbReference type="Pfam" id="PF25545"/>
    </source>
</evidence>
<organism evidence="3 4">
    <name type="scientific">Neofusicoccum ribis</name>
    <dbReference type="NCBI Taxonomy" id="45134"/>
    <lineage>
        <taxon>Eukaryota</taxon>
        <taxon>Fungi</taxon>
        <taxon>Dikarya</taxon>
        <taxon>Ascomycota</taxon>
        <taxon>Pezizomycotina</taxon>
        <taxon>Dothideomycetes</taxon>
        <taxon>Dothideomycetes incertae sedis</taxon>
        <taxon>Botryosphaeriales</taxon>
        <taxon>Botryosphaeriaceae</taxon>
        <taxon>Neofusicoccum</taxon>
    </lineage>
</organism>
<feature type="region of interest" description="Disordered" evidence="1">
    <location>
        <begin position="295"/>
        <end position="380"/>
    </location>
</feature>
<proteinExistence type="predicted"/>
<sequence>MPQPTTPLTPTAPLLSTPGVQHIQLSPPSHKPRQLAHLTHALTATPNPPPPPSAATLDLCRQWRHGQYRPAPHQTHHCGAALGWASAYASADRSAAAEPLMDKAWRARWTRVAAGVTAGFAPAAHVPEHLPPRPEFTYGFTGSAFGAAQRAVVDALPDATRVLEVGREPLFPFFFQAWVDDGGSRREAEVEMARAGVAAVKALREFYAACGVEEVDVVDTVVFSAVYEVDKMCMAMMEDANGVENIRRVFEKTKRWARDVRLERLKEVVDYADDLALRANLREMEMAYEESLKNLEATKSRGETASSGPYESEEKGEVEFADTATAERKDSVTLSDVDKAGKIEAVRQSAEEHGVQTDTPRFLPQTPMIPPPSMSLNDIP</sequence>
<dbReference type="InterPro" id="IPR057684">
    <property type="entry name" value="DUF7924"/>
</dbReference>
<accession>A0ABR3T552</accession>
<dbReference type="Proteomes" id="UP001521116">
    <property type="component" value="Unassembled WGS sequence"/>
</dbReference>
<reference evidence="3 4" key="1">
    <citation type="submission" date="2024-02" db="EMBL/GenBank/DDBJ databases">
        <title>De novo assembly and annotation of 12 fungi associated with fruit tree decline syndrome in Ontario, Canada.</title>
        <authorList>
            <person name="Sulman M."/>
            <person name="Ellouze W."/>
            <person name="Ilyukhin E."/>
        </authorList>
    </citation>
    <scope>NUCLEOTIDE SEQUENCE [LARGE SCALE GENOMIC DNA]</scope>
    <source>
        <strain evidence="3 4">M1-105</strain>
    </source>
</reference>
<feature type="region of interest" description="Disordered" evidence="1">
    <location>
        <begin position="1"/>
        <end position="32"/>
    </location>
</feature>
<feature type="compositionally biased region" description="Low complexity" evidence="1">
    <location>
        <begin position="8"/>
        <end position="18"/>
    </location>
</feature>